<dbReference type="PANTHER" id="PTHR47894:SF4">
    <property type="entry name" value="HTH-TYPE TRANSCRIPTIONAL REGULATOR GADX"/>
    <property type="match status" value="1"/>
</dbReference>
<dbReference type="STRING" id="1133849.O3I_029150"/>
<dbReference type="KEGG" id="nbr:O3I_029150"/>
<evidence type="ECO:0000256" key="2">
    <source>
        <dbReference type="ARBA" id="ARBA00023125"/>
    </source>
</evidence>
<dbReference type="InterPro" id="IPR009057">
    <property type="entry name" value="Homeodomain-like_sf"/>
</dbReference>
<evidence type="ECO:0000256" key="1">
    <source>
        <dbReference type="ARBA" id="ARBA00023015"/>
    </source>
</evidence>
<dbReference type="InterPro" id="IPR018060">
    <property type="entry name" value="HTH_AraC"/>
</dbReference>
<evidence type="ECO:0000313" key="5">
    <source>
        <dbReference type="EMBL" id="AFU03779.1"/>
    </source>
</evidence>
<feature type="domain" description="HTH araC/xylS-type" evidence="4">
    <location>
        <begin position="235"/>
        <end position="331"/>
    </location>
</feature>
<dbReference type="eggNOG" id="COG2207">
    <property type="taxonomic scope" value="Bacteria"/>
</dbReference>
<dbReference type="Pfam" id="PF12833">
    <property type="entry name" value="HTH_18"/>
    <property type="match status" value="1"/>
</dbReference>
<dbReference type="PANTHER" id="PTHR47894">
    <property type="entry name" value="HTH-TYPE TRANSCRIPTIONAL REGULATOR GADX"/>
    <property type="match status" value="1"/>
</dbReference>
<dbReference type="EMBL" id="CP003876">
    <property type="protein sequence ID" value="AFU03779.1"/>
    <property type="molecule type" value="Genomic_DNA"/>
</dbReference>
<dbReference type="SMART" id="SM00342">
    <property type="entry name" value="HTH_ARAC"/>
    <property type="match status" value="1"/>
</dbReference>
<reference evidence="5 6" key="1">
    <citation type="journal article" date="2012" name="J. Bacteriol.">
        <title>Complete genome sequence of Nocardia brasiliensis HUJEG-1.</title>
        <authorList>
            <person name="Vera-Cabrera L."/>
            <person name="Ortiz-Lopez R."/>
            <person name="Elizondo-Gonzalez R."/>
            <person name="Perez-Maya A.A."/>
            <person name="Ocampo-Candiani J."/>
        </authorList>
    </citation>
    <scope>NUCLEOTIDE SEQUENCE [LARGE SCALE GENOMIC DNA]</scope>
    <source>
        <strain evidence="6">ATCC 700358</strain>
    </source>
</reference>
<dbReference type="GO" id="GO:0003700">
    <property type="term" value="F:DNA-binding transcription factor activity"/>
    <property type="evidence" value="ECO:0007669"/>
    <property type="project" value="InterPro"/>
</dbReference>
<gene>
    <name evidence="5" type="ORF">O3I_029150</name>
</gene>
<keyword evidence="3" id="KW-0804">Transcription</keyword>
<dbReference type="Pfam" id="PF12625">
    <property type="entry name" value="Arabinose_bd"/>
    <property type="match status" value="1"/>
</dbReference>
<dbReference type="GO" id="GO:0000976">
    <property type="term" value="F:transcription cis-regulatory region binding"/>
    <property type="evidence" value="ECO:0007669"/>
    <property type="project" value="TreeGrafter"/>
</dbReference>
<evidence type="ECO:0000313" key="6">
    <source>
        <dbReference type="Proteomes" id="UP000006304"/>
    </source>
</evidence>
<dbReference type="Gene3D" id="1.10.10.60">
    <property type="entry name" value="Homeodomain-like"/>
    <property type="match status" value="1"/>
</dbReference>
<organism evidence="5 6">
    <name type="scientific">Nocardia brasiliensis (strain ATCC 700358 / HUJEG-1)</name>
    <dbReference type="NCBI Taxonomy" id="1133849"/>
    <lineage>
        <taxon>Bacteria</taxon>
        <taxon>Bacillati</taxon>
        <taxon>Actinomycetota</taxon>
        <taxon>Actinomycetes</taxon>
        <taxon>Mycobacteriales</taxon>
        <taxon>Nocardiaceae</taxon>
        <taxon>Nocardia</taxon>
    </lineage>
</organism>
<keyword evidence="2" id="KW-0238">DNA-binding</keyword>
<keyword evidence="1" id="KW-0805">Transcription regulation</keyword>
<dbReference type="Proteomes" id="UP000006304">
    <property type="component" value="Chromosome"/>
</dbReference>
<dbReference type="HOGENOM" id="CLU_047522_1_2_11"/>
<dbReference type="GO" id="GO:0005829">
    <property type="term" value="C:cytosol"/>
    <property type="evidence" value="ECO:0007669"/>
    <property type="project" value="TreeGrafter"/>
</dbReference>
<keyword evidence="6" id="KW-1185">Reference proteome</keyword>
<evidence type="ECO:0000256" key="3">
    <source>
        <dbReference type="ARBA" id="ARBA00023163"/>
    </source>
</evidence>
<name>K0F2X6_NOCB7</name>
<dbReference type="InterPro" id="IPR032687">
    <property type="entry name" value="AraC-type_N"/>
</dbReference>
<dbReference type="RefSeq" id="WP_014986634.1">
    <property type="nucleotide sequence ID" value="NC_018681.1"/>
</dbReference>
<dbReference type="PROSITE" id="PS01124">
    <property type="entry name" value="HTH_ARAC_FAMILY_2"/>
    <property type="match status" value="1"/>
</dbReference>
<sequence>MAVMAKAASLRGYAALVDELGGDGCRMLERFGIAPTTMDSEDAVVTAESLGWALEVAAVEFGCPDFGLRLAARQDGSEFGFLMVAAMNSATVGEALQQICRYLHIQHAGLVLELVPDPERHAGVVGIHLADPAEAAGLTQGIDFAVGVLHTTLQRTRGGDYGLRGLRLPHPAPLDTGRYLDFFGLAPSFGHDTTILRIAADVLQEPVVGSNPAVRTLAVDYLSRNFPGPGRTMSARVRTAIEALAMTATIGAVAERLTVHERTLQRTLAAEGTTFSRLLDETRRDATYRLLSETDFSMARITALIGLQEQSALTRATRRWFGAPPQHIRSTVRATRGHPAEPPGVIRG</sequence>
<proteinExistence type="predicted"/>
<dbReference type="SUPFAM" id="SSF46689">
    <property type="entry name" value="Homeodomain-like"/>
    <property type="match status" value="1"/>
</dbReference>
<protein>
    <submittedName>
        <fullName evidence="5">Transcriptional regulator</fullName>
    </submittedName>
</protein>
<dbReference type="AlphaFoldDB" id="K0F2X6"/>
<evidence type="ECO:0000259" key="4">
    <source>
        <dbReference type="PROSITE" id="PS01124"/>
    </source>
</evidence>
<accession>K0F2X6</accession>